<evidence type="ECO:0000256" key="5">
    <source>
        <dbReference type="SAM" id="MobiDB-lite"/>
    </source>
</evidence>
<dbReference type="OrthoDB" id="9806726at2"/>
<evidence type="ECO:0000313" key="8">
    <source>
        <dbReference type="Proteomes" id="UP000319817"/>
    </source>
</evidence>
<dbReference type="Gene3D" id="3.40.50.300">
    <property type="entry name" value="P-loop containing nucleotide triphosphate hydrolases"/>
    <property type="match status" value="1"/>
</dbReference>
<organism evidence="7 8">
    <name type="scientific">Stieleria marina</name>
    <dbReference type="NCBI Taxonomy" id="1930275"/>
    <lineage>
        <taxon>Bacteria</taxon>
        <taxon>Pseudomonadati</taxon>
        <taxon>Planctomycetota</taxon>
        <taxon>Planctomycetia</taxon>
        <taxon>Pirellulales</taxon>
        <taxon>Pirellulaceae</taxon>
        <taxon>Stieleria</taxon>
    </lineage>
</organism>
<dbReference type="EC" id="3.6.3.-" evidence="7"/>
<feature type="region of interest" description="Disordered" evidence="5">
    <location>
        <begin position="1"/>
        <end position="25"/>
    </location>
</feature>
<keyword evidence="2" id="KW-0813">Transport</keyword>
<reference evidence="7 8" key="1">
    <citation type="submission" date="2019-02" db="EMBL/GenBank/DDBJ databases">
        <title>Deep-cultivation of Planctomycetes and their phenomic and genomic characterization uncovers novel biology.</title>
        <authorList>
            <person name="Wiegand S."/>
            <person name="Jogler M."/>
            <person name="Boedeker C."/>
            <person name="Pinto D."/>
            <person name="Vollmers J."/>
            <person name="Rivas-Marin E."/>
            <person name="Kohn T."/>
            <person name="Peeters S.H."/>
            <person name="Heuer A."/>
            <person name="Rast P."/>
            <person name="Oberbeckmann S."/>
            <person name="Bunk B."/>
            <person name="Jeske O."/>
            <person name="Meyerdierks A."/>
            <person name="Storesund J.E."/>
            <person name="Kallscheuer N."/>
            <person name="Luecker S."/>
            <person name="Lage O.M."/>
            <person name="Pohl T."/>
            <person name="Merkel B.J."/>
            <person name="Hornburger P."/>
            <person name="Mueller R.-W."/>
            <person name="Bruemmer F."/>
            <person name="Labrenz M."/>
            <person name="Spormann A.M."/>
            <person name="Op den Camp H."/>
            <person name="Overmann J."/>
            <person name="Amann R."/>
            <person name="Jetten M.S.M."/>
            <person name="Mascher T."/>
            <person name="Medema M.H."/>
            <person name="Devos D.P."/>
            <person name="Kaster A.-K."/>
            <person name="Ovreas L."/>
            <person name="Rohde M."/>
            <person name="Galperin M.Y."/>
            <person name="Jogler C."/>
        </authorList>
    </citation>
    <scope>NUCLEOTIDE SEQUENCE [LARGE SCALE GENOMIC DNA]</scope>
    <source>
        <strain evidence="7 8">K23_9</strain>
    </source>
</reference>
<evidence type="ECO:0000313" key="7">
    <source>
        <dbReference type="EMBL" id="QDT09790.1"/>
    </source>
</evidence>
<dbReference type="RefSeq" id="WP_145417373.1">
    <property type="nucleotide sequence ID" value="NZ_CP036526.1"/>
</dbReference>
<keyword evidence="3" id="KW-0547">Nucleotide-binding</keyword>
<sequence>MNKQTSSQLGDALASSESTSSAPGLSTDPLCPLSVYDLTVAYHRKPVIWDVGFDLPAGQLIGVVGPNGAGKSTLLKAIMDLIPRASGRVRVFGDTYAHNRKRVGYVPQRESVDWQFPVSALDVVTMGLYDDIGWFFPVRKKHRARALEALDRVGIADLANRQISQLSGGQQQRTFLARALVQDADLYLMDEPFAAVDAATERAIVEILRDLKKREKTAVVIHHDLQTVPEYFDHVILLNMRVVSHGPVSETFTSENLQKTYGGRLTLLDEVTEAMRRREQAL</sequence>
<dbReference type="GO" id="GO:0016887">
    <property type="term" value="F:ATP hydrolysis activity"/>
    <property type="evidence" value="ECO:0007669"/>
    <property type="project" value="InterPro"/>
</dbReference>
<name>A0A517NRM7_9BACT</name>
<dbReference type="FunFam" id="3.40.50.300:FF:000134">
    <property type="entry name" value="Iron-enterobactin ABC transporter ATP-binding protein"/>
    <property type="match status" value="1"/>
</dbReference>
<feature type="domain" description="ABC transporter" evidence="6">
    <location>
        <begin position="33"/>
        <end position="265"/>
    </location>
</feature>
<dbReference type="GO" id="GO:0005524">
    <property type="term" value="F:ATP binding"/>
    <property type="evidence" value="ECO:0007669"/>
    <property type="project" value="UniProtKB-KW"/>
</dbReference>
<keyword evidence="7" id="KW-0378">Hydrolase</keyword>
<dbReference type="InterPro" id="IPR003439">
    <property type="entry name" value="ABC_transporter-like_ATP-bd"/>
</dbReference>
<evidence type="ECO:0000256" key="4">
    <source>
        <dbReference type="ARBA" id="ARBA00022840"/>
    </source>
</evidence>
<comment type="similarity">
    <text evidence="1">Belongs to the ABC transporter superfamily.</text>
</comment>
<gene>
    <name evidence="7" type="primary">znuC</name>
    <name evidence="7" type="ORF">K239x_17410</name>
</gene>
<evidence type="ECO:0000259" key="6">
    <source>
        <dbReference type="PROSITE" id="PS50893"/>
    </source>
</evidence>
<dbReference type="PANTHER" id="PTHR42734">
    <property type="entry name" value="METAL TRANSPORT SYSTEM ATP-BINDING PROTEIN TM_0124-RELATED"/>
    <property type="match status" value="1"/>
</dbReference>
<dbReference type="InterPro" id="IPR050153">
    <property type="entry name" value="Metal_Ion_Import_ABC"/>
</dbReference>
<dbReference type="SMART" id="SM00382">
    <property type="entry name" value="AAA"/>
    <property type="match status" value="1"/>
</dbReference>
<accession>A0A517NRM7</accession>
<dbReference type="InterPro" id="IPR003593">
    <property type="entry name" value="AAA+_ATPase"/>
</dbReference>
<dbReference type="SUPFAM" id="SSF52540">
    <property type="entry name" value="P-loop containing nucleoside triphosphate hydrolases"/>
    <property type="match status" value="1"/>
</dbReference>
<proteinExistence type="inferred from homology"/>
<dbReference type="PROSITE" id="PS50893">
    <property type="entry name" value="ABC_TRANSPORTER_2"/>
    <property type="match status" value="1"/>
</dbReference>
<dbReference type="CDD" id="cd03235">
    <property type="entry name" value="ABC_Metallic_Cations"/>
    <property type="match status" value="1"/>
</dbReference>
<protein>
    <submittedName>
        <fullName evidence="7">High-affinity zinc uptake system ATP-binding protein ZnuC</fullName>
        <ecNumber evidence="7">3.6.3.-</ecNumber>
    </submittedName>
</protein>
<feature type="compositionally biased region" description="Polar residues" evidence="5">
    <location>
        <begin position="1"/>
        <end position="24"/>
    </location>
</feature>
<dbReference type="AlphaFoldDB" id="A0A517NRM7"/>
<keyword evidence="4 7" id="KW-0067">ATP-binding</keyword>
<dbReference type="Proteomes" id="UP000319817">
    <property type="component" value="Chromosome"/>
</dbReference>
<evidence type="ECO:0000256" key="3">
    <source>
        <dbReference type="ARBA" id="ARBA00022741"/>
    </source>
</evidence>
<keyword evidence="8" id="KW-1185">Reference proteome</keyword>
<dbReference type="InterPro" id="IPR027417">
    <property type="entry name" value="P-loop_NTPase"/>
</dbReference>
<dbReference type="EMBL" id="CP036526">
    <property type="protein sequence ID" value="QDT09790.1"/>
    <property type="molecule type" value="Genomic_DNA"/>
</dbReference>
<dbReference type="Pfam" id="PF00005">
    <property type="entry name" value="ABC_tran"/>
    <property type="match status" value="1"/>
</dbReference>
<evidence type="ECO:0000256" key="1">
    <source>
        <dbReference type="ARBA" id="ARBA00005417"/>
    </source>
</evidence>
<dbReference type="PANTHER" id="PTHR42734:SF5">
    <property type="entry name" value="IRON TRANSPORT SYSTEM ATP-BINDING PROTEIN HI_0361-RELATED"/>
    <property type="match status" value="1"/>
</dbReference>
<evidence type="ECO:0000256" key="2">
    <source>
        <dbReference type="ARBA" id="ARBA00022448"/>
    </source>
</evidence>